<evidence type="ECO:0000256" key="1">
    <source>
        <dbReference type="SAM" id="Phobius"/>
    </source>
</evidence>
<keyword evidence="1" id="KW-0472">Membrane</keyword>
<dbReference type="AlphaFoldDB" id="A0A4D8Q860"/>
<name>A0A4D8Q860_AZOBR</name>
<dbReference type="InterPro" id="IPR055644">
    <property type="entry name" value="DUF7220"/>
</dbReference>
<gene>
    <name evidence="2" type="ORF">D3867_26380</name>
</gene>
<feature type="transmembrane region" description="Helical" evidence="1">
    <location>
        <begin position="12"/>
        <end position="34"/>
    </location>
</feature>
<reference evidence="2 3" key="1">
    <citation type="submission" date="2018-09" db="EMBL/GenBank/DDBJ databases">
        <title>Whole genome based analysis of evolution and adaptive divergence in Indian and Brazilian strains of Azospirillum brasilense.</title>
        <authorList>
            <person name="Singh C."/>
            <person name="Tripathi A.K."/>
        </authorList>
    </citation>
    <scope>NUCLEOTIDE SEQUENCE [LARGE SCALE GENOMIC DNA]</scope>
    <source>
        <strain evidence="2 3">MTCC4036</strain>
        <plasmid evidence="2 3">p2</plasmid>
    </source>
</reference>
<keyword evidence="2" id="KW-0614">Plasmid</keyword>
<evidence type="ECO:0000313" key="3">
    <source>
        <dbReference type="Proteomes" id="UP000298596"/>
    </source>
</evidence>
<feature type="transmembrane region" description="Helical" evidence="1">
    <location>
        <begin position="40"/>
        <end position="60"/>
    </location>
</feature>
<accession>A0A4D8Q860</accession>
<protein>
    <submittedName>
        <fullName evidence="2">Uncharacterized protein</fullName>
    </submittedName>
</protein>
<dbReference type="Proteomes" id="UP000298596">
    <property type="component" value="Plasmid p2"/>
</dbReference>
<organism evidence="2 3">
    <name type="scientific">Azospirillum brasilense</name>
    <dbReference type="NCBI Taxonomy" id="192"/>
    <lineage>
        <taxon>Bacteria</taxon>
        <taxon>Pseudomonadati</taxon>
        <taxon>Pseudomonadota</taxon>
        <taxon>Alphaproteobacteria</taxon>
        <taxon>Rhodospirillales</taxon>
        <taxon>Azospirillaceae</taxon>
        <taxon>Azospirillum</taxon>
    </lineage>
</organism>
<geneLocation type="plasmid" evidence="2">
    <name>p2</name>
</geneLocation>
<sequence>MSQSRLLSGAEACANTASGFALSWMAGMIVYPMLGWPISAGQNTAVVLVFTAISLLRSYLWRRLFNRVRSC</sequence>
<dbReference type="Pfam" id="PF23858">
    <property type="entry name" value="DUF7220"/>
    <property type="match status" value="1"/>
</dbReference>
<dbReference type="EMBL" id="CP032332">
    <property type="protein sequence ID" value="QCO05473.1"/>
    <property type="molecule type" value="Genomic_DNA"/>
</dbReference>
<evidence type="ECO:0000313" key="2">
    <source>
        <dbReference type="EMBL" id="QCO05473.1"/>
    </source>
</evidence>
<keyword evidence="1" id="KW-1133">Transmembrane helix</keyword>
<keyword evidence="1" id="KW-0812">Transmembrane</keyword>
<proteinExistence type="predicted"/>